<reference evidence="7" key="1">
    <citation type="submission" date="2018-09" db="EMBL/GenBank/DDBJ databases">
        <title>Acidovorax cavernicola nov. sp. isolated from Gruta de las Maravillas (Aracena, Spain).</title>
        <authorList>
            <person name="Jurado V."/>
            <person name="Gutierrez-Patricio S."/>
            <person name="Gonzalez-Pimentel J.L."/>
            <person name="Miller A.Z."/>
            <person name="Laiz L."/>
            <person name="Saiz-Jimenez C."/>
        </authorList>
    </citation>
    <scope>NUCLEOTIDE SEQUENCE [LARGE SCALE GENOMIC DNA]</scope>
    <source>
        <strain evidence="7">1011MAR3C25</strain>
    </source>
</reference>
<keyword evidence="4" id="KW-0804">Transcription</keyword>
<name>A0A418SQI3_9RHOB</name>
<dbReference type="OrthoDB" id="8479357at2"/>
<comment type="similarity">
    <text evidence="1">Belongs to the LysR transcriptional regulatory family.</text>
</comment>
<keyword evidence="7" id="KW-1185">Reference proteome</keyword>
<organism evidence="6 7">
    <name type="scientific">Paracoccus onubensis</name>
    <dbReference type="NCBI Taxonomy" id="1675788"/>
    <lineage>
        <taxon>Bacteria</taxon>
        <taxon>Pseudomonadati</taxon>
        <taxon>Pseudomonadota</taxon>
        <taxon>Alphaproteobacteria</taxon>
        <taxon>Rhodobacterales</taxon>
        <taxon>Paracoccaceae</taxon>
        <taxon>Paracoccus</taxon>
    </lineage>
</organism>
<proteinExistence type="inferred from homology"/>
<dbReference type="EMBL" id="QZCG01000012">
    <property type="protein sequence ID" value="RJE83221.1"/>
    <property type="molecule type" value="Genomic_DNA"/>
</dbReference>
<dbReference type="Gene3D" id="3.40.190.290">
    <property type="match status" value="1"/>
</dbReference>
<evidence type="ECO:0000256" key="2">
    <source>
        <dbReference type="ARBA" id="ARBA00023015"/>
    </source>
</evidence>
<dbReference type="Proteomes" id="UP000284202">
    <property type="component" value="Unassembled WGS sequence"/>
</dbReference>
<dbReference type="PANTHER" id="PTHR30419">
    <property type="entry name" value="HTH-TYPE TRANSCRIPTIONAL REGULATOR YBHD"/>
    <property type="match status" value="1"/>
</dbReference>
<sequence>MELRQLRNFVRICRMRSITAAAERLNIAQPALSRQVQALEEELGVALLRRHGRGVEPTEQGERLLARAERLLADADGILRDLPGNDGELRGTLTLGLPPVVAEILAEPLIAHFISRYPHVRLRIASGFTGHVKEWLQRGTIDLGITYEMGPVNDRHARPLVYEQLYLLCPAVPEGISAPITFSEAFAQPLILTTPAHSLRRLLEAAAAQQGITPDVVLEVDIVQVMLSLVRQGHGNTILSRAAFRKMQDRNEIIARPIISPELGRNVVLWTPERYGESMLIKRFAETLISQVKQLVDSGVWDARWL</sequence>
<accession>A0A418SQI3</accession>
<dbReference type="InterPro" id="IPR000847">
    <property type="entry name" value="LysR_HTH_N"/>
</dbReference>
<dbReference type="InterPro" id="IPR036390">
    <property type="entry name" value="WH_DNA-bd_sf"/>
</dbReference>
<feature type="domain" description="HTH lysR-type" evidence="5">
    <location>
        <begin position="1"/>
        <end position="58"/>
    </location>
</feature>
<dbReference type="FunFam" id="1.10.10.10:FF:000001">
    <property type="entry name" value="LysR family transcriptional regulator"/>
    <property type="match status" value="1"/>
</dbReference>
<dbReference type="SUPFAM" id="SSF46785">
    <property type="entry name" value="Winged helix' DNA-binding domain"/>
    <property type="match status" value="1"/>
</dbReference>
<protein>
    <submittedName>
        <fullName evidence="6">LysR family transcriptional regulator</fullName>
    </submittedName>
</protein>
<dbReference type="GO" id="GO:0005829">
    <property type="term" value="C:cytosol"/>
    <property type="evidence" value="ECO:0007669"/>
    <property type="project" value="TreeGrafter"/>
</dbReference>
<dbReference type="InterPro" id="IPR050950">
    <property type="entry name" value="HTH-type_LysR_regulators"/>
</dbReference>
<dbReference type="Pfam" id="PF03466">
    <property type="entry name" value="LysR_substrate"/>
    <property type="match status" value="1"/>
</dbReference>
<dbReference type="SUPFAM" id="SSF53850">
    <property type="entry name" value="Periplasmic binding protein-like II"/>
    <property type="match status" value="1"/>
</dbReference>
<evidence type="ECO:0000256" key="4">
    <source>
        <dbReference type="ARBA" id="ARBA00023163"/>
    </source>
</evidence>
<evidence type="ECO:0000313" key="6">
    <source>
        <dbReference type="EMBL" id="RJE83221.1"/>
    </source>
</evidence>
<keyword evidence="3" id="KW-0238">DNA-binding</keyword>
<dbReference type="GO" id="GO:0003700">
    <property type="term" value="F:DNA-binding transcription factor activity"/>
    <property type="evidence" value="ECO:0007669"/>
    <property type="project" value="InterPro"/>
</dbReference>
<dbReference type="AlphaFoldDB" id="A0A418SQI3"/>
<dbReference type="GO" id="GO:0003677">
    <property type="term" value="F:DNA binding"/>
    <property type="evidence" value="ECO:0007669"/>
    <property type="project" value="UniProtKB-KW"/>
</dbReference>
<dbReference type="PRINTS" id="PR00039">
    <property type="entry name" value="HTHLYSR"/>
</dbReference>
<evidence type="ECO:0000256" key="3">
    <source>
        <dbReference type="ARBA" id="ARBA00023125"/>
    </source>
</evidence>
<dbReference type="Gene3D" id="1.10.10.10">
    <property type="entry name" value="Winged helix-like DNA-binding domain superfamily/Winged helix DNA-binding domain"/>
    <property type="match status" value="1"/>
</dbReference>
<dbReference type="InterPro" id="IPR005119">
    <property type="entry name" value="LysR_subst-bd"/>
</dbReference>
<dbReference type="InterPro" id="IPR036388">
    <property type="entry name" value="WH-like_DNA-bd_sf"/>
</dbReference>
<keyword evidence="2" id="KW-0805">Transcription regulation</keyword>
<evidence type="ECO:0000256" key="1">
    <source>
        <dbReference type="ARBA" id="ARBA00009437"/>
    </source>
</evidence>
<comment type="caution">
    <text evidence="6">The sequence shown here is derived from an EMBL/GenBank/DDBJ whole genome shotgun (WGS) entry which is preliminary data.</text>
</comment>
<dbReference type="PROSITE" id="PS50931">
    <property type="entry name" value="HTH_LYSR"/>
    <property type="match status" value="1"/>
</dbReference>
<evidence type="ECO:0000313" key="7">
    <source>
        <dbReference type="Proteomes" id="UP000284202"/>
    </source>
</evidence>
<dbReference type="Pfam" id="PF00126">
    <property type="entry name" value="HTH_1"/>
    <property type="match status" value="1"/>
</dbReference>
<evidence type="ECO:0000259" key="5">
    <source>
        <dbReference type="PROSITE" id="PS50931"/>
    </source>
</evidence>
<gene>
    <name evidence="6" type="ORF">D3P04_17385</name>
</gene>
<dbReference type="RefSeq" id="WP_119751096.1">
    <property type="nucleotide sequence ID" value="NZ_QZCG01000012.1"/>
</dbReference>